<dbReference type="eggNOG" id="arCOG13681">
    <property type="taxonomic scope" value="Archaea"/>
</dbReference>
<dbReference type="InterPro" id="IPR042100">
    <property type="entry name" value="Bug_dom1"/>
</dbReference>
<evidence type="ECO:0000313" key="1">
    <source>
        <dbReference type="EMBL" id="GAD53524.1"/>
    </source>
</evidence>
<gene>
    <name evidence="1" type="ORF">MBEHAL_2284</name>
</gene>
<reference evidence="1 2" key="1">
    <citation type="submission" date="2013-09" db="EMBL/GenBank/DDBJ databases">
        <title>Whole genome sequencing of Halarchaeum acidiphilum strain MH1-52-1.</title>
        <authorList>
            <person name="Shimane Y."/>
            <person name="Minegishi H."/>
            <person name="Nishi S."/>
            <person name="Echigo A."/>
            <person name="Shuto A."/>
            <person name="Konishi M."/>
            <person name="Ito T."/>
            <person name="Ohkuma M."/>
            <person name="Ohta Y."/>
            <person name="Nagano Y."/>
            <person name="Tsubouchi T."/>
            <person name="Mori K."/>
            <person name="Usui K."/>
            <person name="Kamekura M."/>
            <person name="Usami R."/>
            <person name="Takaki Y."/>
            <person name="Hatada Y."/>
        </authorList>
    </citation>
    <scope>NUCLEOTIDE SEQUENCE [LARGE SCALE GENOMIC DNA]</scope>
    <source>
        <strain evidence="1 2">JCM 16109</strain>
    </source>
</reference>
<dbReference type="InterPro" id="IPR005064">
    <property type="entry name" value="BUG"/>
</dbReference>
<dbReference type="PANTHER" id="PTHR42928">
    <property type="entry name" value="TRICARBOXYLATE-BINDING PROTEIN"/>
    <property type="match status" value="1"/>
</dbReference>
<dbReference type="AlphaFoldDB" id="U3A775"/>
<keyword evidence="2" id="KW-1185">Reference proteome</keyword>
<evidence type="ECO:0008006" key="3">
    <source>
        <dbReference type="Google" id="ProtNLM"/>
    </source>
</evidence>
<proteinExistence type="predicted"/>
<dbReference type="EMBL" id="BATA01000073">
    <property type="protein sequence ID" value="GAD53524.1"/>
    <property type="molecule type" value="Genomic_DNA"/>
</dbReference>
<comment type="caution">
    <text evidence="1">The sequence shown here is derived from an EMBL/GenBank/DDBJ whole genome shotgun (WGS) entry which is preliminary data.</text>
</comment>
<protein>
    <recommendedName>
        <fullName evidence="3">Tricarboxylate transport protein TctC</fullName>
    </recommendedName>
</protein>
<name>U3A775_9EURY</name>
<dbReference type="Gene3D" id="3.40.190.150">
    <property type="entry name" value="Bordetella uptake gene, domain 1"/>
    <property type="match status" value="1"/>
</dbReference>
<evidence type="ECO:0000313" key="2">
    <source>
        <dbReference type="Proteomes" id="UP000016986"/>
    </source>
</evidence>
<sequence length="136" mass="14513">MQATISGEVPACISTDTAAEAAVSDGRVDAVTCLSSTGTNVFPDLQSTTDAGYPNIDFIGQLQRGMYLPPETPDNIVQSLTGALKTALQTDHVQQWSENTGNVIEYGKPSAAEKAVQRAFEEIPNNVDIEQVRKNA</sequence>
<dbReference type="PANTHER" id="PTHR42928:SF5">
    <property type="entry name" value="BLR1237 PROTEIN"/>
    <property type="match status" value="1"/>
</dbReference>
<dbReference type="Gene3D" id="3.40.190.10">
    <property type="entry name" value="Periplasmic binding protein-like II"/>
    <property type="match status" value="1"/>
</dbReference>
<dbReference type="Pfam" id="PF03401">
    <property type="entry name" value="TctC"/>
    <property type="match status" value="1"/>
</dbReference>
<dbReference type="Proteomes" id="UP000016986">
    <property type="component" value="Unassembled WGS sequence"/>
</dbReference>
<organism evidence="1 2">
    <name type="scientific">Halarchaeum acidiphilum MH1-52-1</name>
    <dbReference type="NCBI Taxonomy" id="1261545"/>
    <lineage>
        <taxon>Archaea</taxon>
        <taxon>Methanobacteriati</taxon>
        <taxon>Methanobacteriota</taxon>
        <taxon>Stenosarchaea group</taxon>
        <taxon>Halobacteria</taxon>
        <taxon>Halobacteriales</taxon>
        <taxon>Halobacteriaceae</taxon>
    </lineage>
</organism>
<accession>U3A775</accession>